<dbReference type="GO" id="GO:0031419">
    <property type="term" value="F:cobalamin binding"/>
    <property type="evidence" value="ECO:0007669"/>
    <property type="project" value="InterPro"/>
</dbReference>
<dbReference type="InterPro" id="IPR006158">
    <property type="entry name" value="Cobalamin-bd"/>
</dbReference>
<evidence type="ECO:0000256" key="3">
    <source>
        <dbReference type="ARBA" id="ARBA00022723"/>
    </source>
</evidence>
<dbReference type="EMBL" id="FMXR01000017">
    <property type="protein sequence ID" value="SDB29715.1"/>
    <property type="molecule type" value="Genomic_DNA"/>
</dbReference>
<dbReference type="InterPro" id="IPR006638">
    <property type="entry name" value="Elp3/MiaA/NifB-like_rSAM"/>
</dbReference>
<dbReference type="AlphaFoldDB" id="A0A1G6CA04"/>
<keyword evidence="3" id="KW-0479">Metal-binding</keyword>
<dbReference type="Pfam" id="PF13311">
    <property type="entry name" value="DUF4080"/>
    <property type="match status" value="1"/>
</dbReference>
<dbReference type="InterPro" id="IPR023404">
    <property type="entry name" value="rSAM_horseshoe"/>
</dbReference>
<keyword evidence="2" id="KW-0949">S-adenosyl-L-methionine</keyword>
<dbReference type="InterPro" id="IPR058240">
    <property type="entry name" value="rSAM_sf"/>
</dbReference>
<dbReference type="InterPro" id="IPR051198">
    <property type="entry name" value="BchE-like"/>
</dbReference>
<name>A0A1G6CA04_EUBOX</name>
<dbReference type="SMART" id="SM00729">
    <property type="entry name" value="Elp3"/>
    <property type="match status" value="1"/>
</dbReference>
<protein>
    <submittedName>
        <fullName evidence="8">Radical SAM superfamily enzyme YgiQ, UPF0313 family</fullName>
    </submittedName>
</protein>
<evidence type="ECO:0000259" key="7">
    <source>
        <dbReference type="PROSITE" id="PS51918"/>
    </source>
</evidence>
<dbReference type="SFLD" id="SFLDG01123">
    <property type="entry name" value="methyltransferase_(Class_B)"/>
    <property type="match status" value="1"/>
</dbReference>
<dbReference type="PROSITE" id="PS51918">
    <property type="entry name" value="RADICAL_SAM"/>
    <property type="match status" value="1"/>
</dbReference>
<dbReference type="Proteomes" id="UP000199228">
    <property type="component" value="Unassembled WGS sequence"/>
</dbReference>
<dbReference type="InterPro" id="IPR025288">
    <property type="entry name" value="DUF4080"/>
</dbReference>
<proteinExistence type="predicted"/>
<comment type="cofactor">
    <cofactor evidence="1">
        <name>[4Fe-4S] cluster</name>
        <dbReference type="ChEBI" id="CHEBI:49883"/>
    </cofactor>
</comment>
<reference evidence="8 9" key="1">
    <citation type="submission" date="2016-10" db="EMBL/GenBank/DDBJ databases">
        <authorList>
            <person name="de Groot N.N."/>
        </authorList>
    </citation>
    <scope>NUCLEOTIDE SEQUENCE [LARGE SCALE GENOMIC DNA]</scope>
    <source>
        <strain evidence="8 9">DSM 3217</strain>
    </source>
</reference>
<organism evidence="8 9">
    <name type="scientific">Eubacterium oxidoreducens</name>
    <dbReference type="NCBI Taxonomy" id="1732"/>
    <lineage>
        <taxon>Bacteria</taxon>
        <taxon>Bacillati</taxon>
        <taxon>Bacillota</taxon>
        <taxon>Clostridia</taxon>
        <taxon>Eubacteriales</taxon>
        <taxon>Eubacteriaceae</taxon>
        <taxon>Eubacterium</taxon>
    </lineage>
</organism>
<evidence type="ECO:0000313" key="8">
    <source>
        <dbReference type="EMBL" id="SDB29715.1"/>
    </source>
</evidence>
<dbReference type="Pfam" id="PF02310">
    <property type="entry name" value="B12-binding"/>
    <property type="match status" value="1"/>
</dbReference>
<dbReference type="SFLD" id="SFLDS00029">
    <property type="entry name" value="Radical_SAM"/>
    <property type="match status" value="1"/>
</dbReference>
<dbReference type="GO" id="GO:0051539">
    <property type="term" value="F:4 iron, 4 sulfur cluster binding"/>
    <property type="evidence" value="ECO:0007669"/>
    <property type="project" value="UniProtKB-KW"/>
</dbReference>
<dbReference type="OrthoDB" id="9801424at2"/>
<evidence type="ECO:0000256" key="5">
    <source>
        <dbReference type="ARBA" id="ARBA00023014"/>
    </source>
</evidence>
<keyword evidence="5" id="KW-0411">Iron-sulfur</keyword>
<dbReference type="InterPro" id="IPR034466">
    <property type="entry name" value="Methyltransferase_Class_B"/>
</dbReference>
<dbReference type="PROSITE" id="PS51332">
    <property type="entry name" value="B12_BINDING"/>
    <property type="match status" value="1"/>
</dbReference>
<dbReference type="CDD" id="cd02068">
    <property type="entry name" value="radical_SAM_B12_BD"/>
    <property type="match status" value="1"/>
</dbReference>
<evidence type="ECO:0000259" key="6">
    <source>
        <dbReference type="PROSITE" id="PS51332"/>
    </source>
</evidence>
<dbReference type="CDD" id="cd01335">
    <property type="entry name" value="Radical_SAM"/>
    <property type="match status" value="1"/>
</dbReference>
<dbReference type="SFLD" id="SFLDG01082">
    <property type="entry name" value="B12-binding_domain_containing"/>
    <property type="match status" value="1"/>
</dbReference>
<dbReference type="Pfam" id="PF04055">
    <property type="entry name" value="Radical_SAM"/>
    <property type="match status" value="1"/>
</dbReference>
<dbReference type="InterPro" id="IPR007197">
    <property type="entry name" value="rSAM"/>
</dbReference>
<feature type="domain" description="Radical SAM core" evidence="7">
    <location>
        <begin position="171"/>
        <end position="398"/>
    </location>
</feature>
<dbReference type="Gene3D" id="3.80.30.20">
    <property type="entry name" value="tm_1862 like domain"/>
    <property type="match status" value="1"/>
</dbReference>
<dbReference type="PANTHER" id="PTHR43409:SF16">
    <property type="entry name" value="SLR0320 PROTEIN"/>
    <property type="match status" value="1"/>
</dbReference>
<evidence type="ECO:0000313" key="9">
    <source>
        <dbReference type="Proteomes" id="UP000199228"/>
    </source>
</evidence>
<dbReference type="PANTHER" id="PTHR43409">
    <property type="entry name" value="ANAEROBIC MAGNESIUM-PROTOPORPHYRIN IX MONOMETHYL ESTER CYCLASE-RELATED"/>
    <property type="match status" value="1"/>
</dbReference>
<dbReference type="SUPFAM" id="SSF102114">
    <property type="entry name" value="Radical SAM enzymes"/>
    <property type="match status" value="1"/>
</dbReference>
<evidence type="ECO:0000256" key="1">
    <source>
        <dbReference type="ARBA" id="ARBA00001966"/>
    </source>
</evidence>
<dbReference type="InterPro" id="IPR036724">
    <property type="entry name" value="Cobalamin-bd_sf"/>
</dbReference>
<dbReference type="GO" id="GO:0003824">
    <property type="term" value="F:catalytic activity"/>
    <property type="evidence" value="ECO:0007669"/>
    <property type="project" value="InterPro"/>
</dbReference>
<dbReference type="SUPFAM" id="SSF52242">
    <property type="entry name" value="Cobalamin (vitamin B12)-binding domain"/>
    <property type="match status" value="1"/>
</dbReference>
<sequence>MNNVLVAINAKYIHSNLACLSLKSYAASKGQHAQIAEYTINQPMQQILADLFRHNPDVLFFSCYIWNMELVQELTKEFHKINPSIPIYLGGPEVAFRAEEYVQEHPEIAGVMVGEGEVPFTKICQFYDRIGDYDKIPGLVWVTENGRVEVQAPAMPLALDEIPFCYPSLDGLDHKIIYYESSRGCPFSCTYCISSIDRHLRFRSLDKVFEELQFFLDHKVTQVKFIDRTFNCNGAHALAIWRYILEHDNGVTNFQFEIAADLLKADHMRVLSKMRPGLVQLEIGIQTTNFETIREIHRTMSVGRVEEAVMAIHKMNNIHQHLDLIAGLPYEDYESFQNSFEDVYRLEPDQLQLGFLKVLRGSYMYEHAQEYGLVYTDKPPYEVLQSKWVTYGQMLNLKLVEEMVETYYNTGQFRATLPVVETMYDTAFEFYLHLGAFYASVGWMDKKVSRLHKYVIVLQLVKNTAPELFDLVKETLLYDYYLREKAKKRPKWAPDISGQKKEIARALRLLGYEQKYCDLQPFTIPVWEIERGKPFPKCGDKKWVLFDYENRDVITNNAKVIILEELPSES</sequence>
<keyword evidence="9" id="KW-1185">Reference proteome</keyword>
<evidence type="ECO:0000256" key="4">
    <source>
        <dbReference type="ARBA" id="ARBA00023004"/>
    </source>
</evidence>
<dbReference type="STRING" id="1732.SAMN02910417_02212"/>
<keyword evidence="4" id="KW-0408">Iron</keyword>
<feature type="domain" description="B12-binding" evidence="6">
    <location>
        <begin position="1"/>
        <end position="134"/>
    </location>
</feature>
<dbReference type="GO" id="GO:0046872">
    <property type="term" value="F:metal ion binding"/>
    <property type="evidence" value="ECO:0007669"/>
    <property type="project" value="UniProtKB-KW"/>
</dbReference>
<dbReference type="GO" id="GO:0005829">
    <property type="term" value="C:cytosol"/>
    <property type="evidence" value="ECO:0007669"/>
    <property type="project" value="TreeGrafter"/>
</dbReference>
<gene>
    <name evidence="8" type="ORF">SAMN02910417_02212</name>
</gene>
<accession>A0A1G6CA04</accession>
<dbReference type="Gene3D" id="3.40.50.280">
    <property type="entry name" value="Cobalamin-binding domain"/>
    <property type="match status" value="1"/>
</dbReference>
<evidence type="ECO:0000256" key="2">
    <source>
        <dbReference type="ARBA" id="ARBA00022691"/>
    </source>
</evidence>